<organism evidence="4 5">
    <name type="scientific">Pseudoalteromonas xiamenensis</name>
    <dbReference type="NCBI Taxonomy" id="882626"/>
    <lineage>
        <taxon>Bacteria</taxon>
        <taxon>Pseudomonadati</taxon>
        <taxon>Pseudomonadota</taxon>
        <taxon>Gammaproteobacteria</taxon>
        <taxon>Alteromonadales</taxon>
        <taxon>Pseudoalteromonadaceae</taxon>
        <taxon>Pseudoalteromonas</taxon>
    </lineage>
</organism>
<dbReference type="AlphaFoldDB" id="A0A975DF24"/>
<dbReference type="GO" id="GO:0016810">
    <property type="term" value="F:hydrolase activity, acting on carbon-nitrogen (but not peptide) bonds"/>
    <property type="evidence" value="ECO:0007669"/>
    <property type="project" value="InterPro"/>
</dbReference>
<feature type="chain" id="PRO_5037974627" evidence="2">
    <location>
        <begin position="21"/>
        <end position="284"/>
    </location>
</feature>
<keyword evidence="1 2" id="KW-0732">Signal</keyword>
<dbReference type="PANTHER" id="PTHR34216">
    <property type="match status" value="1"/>
</dbReference>
<dbReference type="RefSeq" id="WP_208842220.1">
    <property type="nucleotide sequence ID" value="NZ_CP072133.1"/>
</dbReference>
<protein>
    <submittedName>
        <fullName evidence="4">Polysaccharide deacetylase family protein</fullName>
    </submittedName>
</protein>
<keyword evidence="5" id="KW-1185">Reference proteome</keyword>
<evidence type="ECO:0000256" key="2">
    <source>
        <dbReference type="SAM" id="SignalP"/>
    </source>
</evidence>
<dbReference type="InterPro" id="IPR051398">
    <property type="entry name" value="Polysacch_Deacetylase"/>
</dbReference>
<dbReference type="Gene3D" id="3.20.20.370">
    <property type="entry name" value="Glycoside hydrolase/deacetylase"/>
    <property type="match status" value="1"/>
</dbReference>
<dbReference type="KEGG" id="pxi:J5O05_11865"/>
<proteinExistence type="predicted"/>
<evidence type="ECO:0000256" key="1">
    <source>
        <dbReference type="ARBA" id="ARBA00022729"/>
    </source>
</evidence>
<dbReference type="PROSITE" id="PS51257">
    <property type="entry name" value="PROKAR_LIPOPROTEIN"/>
    <property type="match status" value="1"/>
</dbReference>
<dbReference type="CDD" id="cd10967">
    <property type="entry name" value="CE4_GLA_like_6s"/>
    <property type="match status" value="1"/>
</dbReference>
<evidence type="ECO:0000259" key="3">
    <source>
        <dbReference type="PROSITE" id="PS51677"/>
    </source>
</evidence>
<dbReference type="GO" id="GO:0005975">
    <property type="term" value="P:carbohydrate metabolic process"/>
    <property type="evidence" value="ECO:0007669"/>
    <property type="project" value="InterPro"/>
</dbReference>
<dbReference type="Proteomes" id="UP000664904">
    <property type="component" value="Chromosome"/>
</dbReference>
<evidence type="ECO:0000313" key="4">
    <source>
        <dbReference type="EMBL" id="QTH70633.1"/>
    </source>
</evidence>
<dbReference type="Pfam" id="PF01522">
    <property type="entry name" value="Polysacc_deac_1"/>
    <property type="match status" value="1"/>
</dbReference>
<reference evidence="4" key="1">
    <citation type="submission" date="2021-03" db="EMBL/GenBank/DDBJ databases">
        <title>Complete Genome of Pseudoalteromonas xiamenensis STKMTI.2, a new potential marine bacterium producing anti-Vibrio compounds.</title>
        <authorList>
            <person name="Handayani D.P."/>
            <person name="Isnansetyo A."/>
            <person name="Istiqomah I."/>
            <person name="Jumina J."/>
        </authorList>
    </citation>
    <scope>NUCLEOTIDE SEQUENCE</scope>
    <source>
        <strain evidence="4">STKMTI.2</strain>
    </source>
</reference>
<feature type="signal peptide" evidence="2">
    <location>
        <begin position="1"/>
        <end position="20"/>
    </location>
</feature>
<feature type="domain" description="NodB homology" evidence="3">
    <location>
        <begin position="44"/>
        <end position="263"/>
    </location>
</feature>
<evidence type="ECO:0000313" key="5">
    <source>
        <dbReference type="Proteomes" id="UP000664904"/>
    </source>
</evidence>
<dbReference type="PANTHER" id="PTHR34216:SF11">
    <property type="entry name" value="CHITOOLIGOSACCHARIDE DEACETYLASE"/>
    <property type="match status" value="1"/>
</dbReference>
<gene>
    <name evidence="4" type="ORF">J5O05_11865</name>
</gene>
<dbReference type="EMBL" id="CP072133">
    <property type="protein sequence ID" value="QTH70633.1"/>
    <property type="molecule type" value="Genomic_DNA"/>
</dbReference>
<dbReference type="PROSITE" id="PS51677">
    <property type="entry name" value="NODB"/>
    <property type="match status" value="1"/>
</dbReference>
<name>A0A975DF24_9GAMM</name>
<dbReference type="InterPro" id="IPR002509">
    <property type="entry name" value="NODB_dom"/>
</dbReference>
<accession>A0A975DF24</accession>
<dbReference type="InterPro" id="IPR011330">
    <property type="entry name" value="Glyco_hydro/deAcase_b/a-brl"/>
</dbReference>
<dbReference type="SUPFAM" id="SSF88713">
    <property type="entry name" value="Glycoside hydrolase/deacetylase"/>
    <property type="match status" value="1"/>
</dbReference>
<sequence>MFSKYPRLPLLLLSASFACAQVSANNAVETVPAKNITYPNKARNAISITFDDARATQLTEGVPLLNQYQVKGTFYLIPNAVSEHIAGWKAAAKAGHEIGNHSSSHLCTGNFQWLRSQNAGLEQVNLVWMEKDILDANTYLETNLGVKIRSFAYPCGQTFVGRGEAVKSYVPIVAKYFDTGRRWLDETGNNPGYVDFVQLTSLDIDGKTFEQVKQMIEQLRANNAWIILTGHDVGSSAQYTTDKQMLTQLFGYLQAPENGFWLGTVSEVADHIRAQRTAPKTELK</sequence>